<dbReference type="Gene3D" id="2.30.110.10">
    <property type="entry name" value="Electron Transport, Fmn-binding Protein, Chain A"/>
    <property type="match status" value="1"/>
</dbReference>
<dbReference type="InterPro" id="IPR012312">
    <property type="entry name" value="Hemerythrin-like"/>
</dbReference>
<evidence type="ECO:0000259" key="3">
    <source>
        <dbReference type="Pfam" id="PF01814"/>
    </source>
</evidence>
<dbReference type="InterPro" id="IPR012349">
    <property type="entry name" value="Split_barrel_FMN-bd"/>
</dbReference>
<evidence type="ECO:0000313" key="4">
    <source>
        <dbReference type="EMBL" id="GLY80897.1"/>
    </source>
</evidence>
<name>A0A9W6RVJ5_9ACTN</name>
<dbReference type="Pfam" id="PF01814">
    <property type="entry name" value="Hemerythrin"/>
    <property type="match status" value="1"/>
</dbReference>
<dbReference type="Pfam" id="PF04075">
    <property type="entry name" value="F420H2_quin_red"/>
    <property type="match status" value="1"/>
</dbReference>
<dbReference type="GO" id="GO:0070967">
    <property type="term" value="F:coenzyme F420 binding"/>
    <property type="evidence" value="ECO:0007669"/>
    <property type="project" value="TreeGrafter"/>
</dbReference>
<dbReference type="AlphaFoldDB" id="A0A9W6RVJ5"/>
<comment type="catalytic activity">
    <reaction evidence="2">
        <text>oxidized coenzyme F420-(gamma-L-Glu)(n) + a quinol + H(+) = reduced coenzyme F420-(gamma-L-Glu)(n) + a quinone</text>
        <dbReference type="Rhea" id="RHEA:39663"/>
        <dbReference type="Rhea" id="RHEA-COMP:12939"/>
        <dbReference type="Rhea" id="RHEA-COMP:14378"/>
        <dbReference type="ChEBI" id="CHEBI:15378"/>
        <dbReference type="ChEBI" id="CHEBI:24646"/>
        <dbReference type="ChEBI" id="CHEBI:132124"/>
        <dbReference type="ChEBI" id="CHEBI:133980"/>
        <dbReference type="ChEBI" id="CHEBI:139511"/>
    </reaction>
</comment>
<dbReference type="CDD" id="cd12108">
    <property type="entry name" value="Hr-like"/>
    <property type="match status" value="1"/>
</dbReference>
<organism evidence="4 5">
    <name type="scientific">Actinoallomurus iriomotensis</name>
    <dbReference type="NCBI Taxonomy" id="478107"/>
    <lineage>
        <taxon>Bacteria</taxon>
        <taxon>Bacillati</taxon>
        <taxon>Actinomycetota</taxon>
        <taxon>Actinomycetes</taxon>
        <taxon>Streptosporangiales</taxon>
        <taxon>Thermomonosporaceae</taxon>
        <taxon>Actinoallomurus</taxon>
    </lineage>
</organism>
<evidence type="ECO:0000313" key="5">
    <source>
        <dbReference type="Proteomes" id="UP001165135"/>
    </source>
</evidence>
<proteinExistence type="inferred from homology"/>
<dbReference type="PANTHER" id="PTHR39428">
    <property type="entry name" value="F420H(2)-DEPENDENT QUINONE REDUCTASE RV1261C"/>
    <property type="match status" value="1"/>
</dbReference>
<protein>
    <submittedName>
        <fullName evidence="4">Cation-binding protein</fullName>
    </submittedName>
</protein>
<feature type="domain" description="Hemerythrin-like" evidence="3">
    <location>
        <begin position="142"/>
        <end position="275"/>
    </location>
</feature>
<evidence type="ECO:0000256" key="2">
    <source>
        <dbReference type="ARBA" id="ARBA00049106"/>
    </source>
</evidence>
<comment type="similarity">
    <text evidence="1">Belongs to the F420H(2)-dependent quinone reductase family.</text>
</comment>
<dbReference type="GO" id="GO:0016491">
    <property type="term" value="F:oxidoreductase activity"/>
    <property type="evidence" value="ECO:0007669"/>
    <property type="project" value="InterPro"/>
</dbReference>
<comment type="caution">
    <text evidence="4">The sequence shown here is derived from an EMBL/GenBank/DDBJ whole genome shotgun (WGS) entry which is preliminary data.</text>
</comment>
<dbReference type="SUPFAM" id="SSF50475">
    <property type="entry name" value="FMN-binding split barrel"/>
    <property type="match status" value="1"/>
</dbReference>
<dbReference type="RefSeq" id="WP_285634513.1">
    <property type="nucleotide sequence ID" value="NZ_BSTJ01000016.1"/>
</dbReference>
<accession>A0A9W6RVJ5</accession>
<dbReference type="EMBL" id="BSTJ01000016">
    <property type="protein sequence ID" value="GLY80897.1"/>
    <property type="molecule type" value="Genomic_DNA"/>
</dbReference>
<dbReference type="InterPro" id="IPR004378">
    <property type="entry name" value="F420H2_quin_Rdtase"/>
</dbReference>
<sequence length="278" mass="29926">MSDWNQKIIEEFRANGGAVGGPFEGTPLVLLTTVGARTGRRRTTPVTCLRDGGRILVFASNAGAPAHPAWYHNLIANPGVTVETGEETYAATAQPLEGAERDALYARQAEIAPAFADYQAGTSRVIPVVALYRDQRARALGDELVAIHRGMREELAGILAAVSDLAAGRPAEAPPADLAARLRSRCLSFCADVHAHHDNEAGRGFPLLARRYPGLEPVLAAFGEEHAVLAGIRSRFEETLARAASPDEVLDELRELAGEIEAHFDREERRLVPALNAL</sequence>
<dbReference type="GO" id="GO:0005886">
    <property type="term" value="C:plasma membrane"/>
    <property type="evidence" value="ECO:0007669"/>
    <property type="project" value="TreeGrafter"/>
</dbReference>
<dbReference type="Proteomes" id="UP001165135">
    <property type="component" value="Unassembled WGS sequence"/>
</dbReference>
<evidence type="ECO:0000256" key="1">
    <source>
        <dbReference type="ARBA" id="ARBA00008710"/>
    </source>
</evidence>
<reference evidence="4" key="1">
    <citation type="submission" date="2023-03" db="EMBL/GenBank/DDBJ databases">
        <title>Actinoallomurus iriomotensis NBRC 103681.</title>
        <authorList>
            <person name="Ichikawa N."/>
            <person name="Sato H."/>
            <person name="Tonouchi N."/>
        </authorList>
    </citation>
    <scope>NUCLEOTIDE SEQUENCE</scope>
    <source>
        <strain evidence="4">NBRC 103681</strain>
    </source>
</reference>
<gene>
    <name evidence="4" type="ORF">Airi01_091640</name>
</gene>
<dbReference type="PANTHER" id="PTHR39428:SF1">
    <property type="entry name" value="F420H(2)-DEPENDENT QUINONE REDUCTASE RV1261C"/>
    <property type="match status" value="1"/>
</dbReference>
<dbReference type="NCBIfam" id="TIGR00026">
    <property type="entry name" value="hi_GC_TIGR00026"/>
    <property type="match status" value="1"/>
</dbReference>
<dbReference type="Gene3D" id="1.20.120.520">
    <property type="entry name" value="nmb1532 protein domain like"/>
    <property type="match status" value="1"/>
</dbReference>